<evidence type="ECO:0000313" key="1">
    <source>
        <dbReference type="EMBL" id="VFU46221.1"/>
    </source>
</evidence>
<dbReference type="Gene3D" id="3.90.1150.10">
    <property type="entry name" value="Aspartate Aminotransferase, domain 1"/>
    <property type="match status" value="1"/>
</dbReference>
<dbReference type="InterPro" id="IPR015422">
    <property type="entry name" value="PyrdxlP-dep_Trfase_small"/>
</dbReference>
<dbReference type="Gene3D" id="3.40.640.10">
    <property type="entry name" value="Type I PLP-dependent aspartate aminotransferase-like (Major domain)"/>
    <property type="match status" value="1"/>
</dbReference>
<protein>
    <submittedName>
        <fullName evidence="1">Uncharacterized protein</fullName>
    </submittedName>
</protein>
<dbReference type="AlphaFoldDB" id="A0A6N2LY74"/>
<dbReference type="InterPro" id="IPR015424">
    <property type="entry name" value="PyrdxlP-dep_Trfase"/>
</dbReference>
<sequence length="154" mass="17385">MSINLLLITHNGFQQRDKKDHSSQCYRGELNHQKLRNIFLSVCPLISLSYVNLIKEKVKGKGGRKNYDVSQIHLLSGHGFSKTKVERTVREAKTKFCQNSLSLSSSISKHALSVSRKSWRNLVYPTSPIVVYFVNSGSEANELATLMVRLYAGN</sequence>
<gene>
    <name evidence="1" type="ORF">SVIM_LOCUS292634</name>
</gene>
<name>A0A6N2LY74_SALVM</name>
<proteinExistence type="predicted"/>
<dbReference type="EMBL" id="CAADRP010001641">
    <property type="protein sequence ID" value="VFU46221.1"/>
    <property type="molecule type" value="Genomic_DNA"/>
</dbReference>
<accession>A0A6N2LY74</accession>
<organism evidence="1">
    <name type="scientific">Salix viminalis</name>
    <name type="common">Common osier</name>
    <name type="synonym">Basket willow</name>
    <dbReference type="NCBI Taxonomy" id="40686"/>
    <lineage>
        <taxon>Eukaryota</taxon>
        <taxon>Viridiplantae</taxon>
        <taxon>Streptophyta</taxon>
        <taxon>Embryophyta</taxon>
        <taxon>Tracheophyta</taxon>
        <taxon>Spermatophyta</taxon>
        <taxon>Magnoliopsida</taxon>
        <taxon>eudicotyledons</taxon>
        <taxon>Gunneridae</taxon>
        <taxon>Pentapetalae</taxon>
        <taxon>rosids</taxon>
        <taxon>fabids</taxon>
        <taxon>Malpighiales</taxon>
        <taxon>Salicaceae</taxon>
        <taxon>Saliceae</taxon>
        <taxon>Salix</taxon>
    </lineage>
</organism>
<dbReference type="SUPFAM" id="SSF53383">
    <property type="entry name" value="PLP-dependent transferases"/>
    <property type="match status" value="1"/>
</dbReference>
<reference evidence="1" key="1">
    <citation type="submission" date="2019-03" db="EMBL/GenBank/DDBJ databases">
        <authorList>
            <person name="Mank J."/>
            <person name="Almeida P."/>
        </authorList>
    </citation>
    <scope>NUCLEOTIDE SEQUENCE</scope>
    <source>
        <strain evidence="1">78183</strain>
    </source>
</reference>
<dbReference type="InterPro" id="IPR015421">
    <property type="entry name" value="PyrdxlP-dep_Trfase_major"/>
</dbReference>